<accession>A0A074XHY9</accession>
<reference evidence="1 2" key="1">
    <citation type="journal article" date="2014" name="BMC Genomics">
        <title>Genome sequencing of four Aureobasidium pullulans varieties: biotechnological potential, stress tolerance, and description of new species.</title>
        <authorList>
            <person name="Gostin Ar C."/>
            <person name="Ohm R.A."/>
            <person name="Kogej T."/>
            <person name="Sonjak S."/>
            <person name="Turk M."/>
            <person name="Zajc J."/>
            <person name="Zalar P."/>
            <person name="Grube M."/>
            <person name="Sun H."/>
            <person name="Han J."/>
            <person name="Sharma A."/>
            <person name="Chiniquy J."/>
            <person name="Ngan C.Y."/>
            <person name="Lipzen A."/>
            <person name="Barry K."/>
            <person name="Grigoriev I.V."/>
            <person name="Gunde-Cimerman N."/>
        </authorList>
    </citation>
    <scope>NUCLEOTIDE SEQUENCE [LARGE SCALE GENOMIC DNA]</scope>
    <source>
        <strain evidence="1 2">EXF-150</strain>
    </source>
</reference>
<evidence type="ECO:0000313" key="1">
    <source>
        <dbReference type="EMBL" id="KEQ83329.1"/>
    </source>
</evidence>
<proteinExistence type="predicted"/>
<gene>
    <name evidence="1" type="ORF">M438DRAFT_335948</name>
</gene>
<dbReference type="EMBL" id="KL584984">
    <property type="protein sequence ID" value="KEQ83329.1"/>
    <property type="molecule type" value="Genomic_DNA"/>
</dbReference>
<dbReference type="AlphaFoldDB" id="A0A074XHY9"/>
<organism evidence="1 2">
    <name type="scientific">Aureobasidium pullulans EXF-150</name>
    <dbReference type="NCBI Taxonomy" id="1043002"/>
    <lineage>
        <taxon>Eukaryota</taxon>
        <taxon>Fungi</taxon>
        <taxon>Dikarya</taxon>
        <taxon>Ascomycota</taxon>
        <taxon>Pezizomycotina</taxon>
        <taxon>Dothideomycetes</taxon>
        <taxon>Dothideomycetidae</taxon>
        <taxon>Dothideales</taxon>
        <taxon>Saccotheciaceae</taxon>
        <taxon>Aureobasidium</taxon>
    </lineage>
</organism>
<dbReference type="HOGENOM" id="CLU_865944_0_0_1"/>
<protein>
    <submittedName>
        <fullName evidence="1">Uncharacterized protein</fullName>
    </submittedName>
</protein>
<dbReference type="Proteomes" id="UP000030706">
    <property type="component" value="Unassembled WGS sequence"/>
</dbReference>
<dbReference type="RefSeq" id="XP_029759516.1">
    <property type="nucleotide sequence ID" value="XM_029903848.1"/>
</dbReference>
<sequence length="321" mass="36158">MSAPTVFPFLSLPPEFRRMVYQYFLDDAEASGDRVFCIQDSGSQPSGISTRKGLAYRRRPDGPSYCDLSPTEHVIWDRVELRALRMLGRALHLILPEMLPFVWARIAPSIQGDRAVAQSFFNDLFRLPEAPYTCLNIRTINLCSPQETTNAVTGTKRSMDDIIPTKQLVMFLVRNLPELRNLNVWVLSSPYHIGTRPATASWRLPGRYGLILAGILASLPLRISVNFSTYISRDGELLIGYAQSNSHFRGPDALAIAYLDRLNTAYENAYATRRVVHLLRENKLEQLGQLGSTDGERSKALEAIEDRILQDTIGLRSLCID</sequence>
<evidence type="ECO:0000313" key="2">
    <source>
        <dbReference type="Proteomes" id="UP000030706"/>
    </source>
</evidence>
<keyword evidence="2" id="KW-1185">Reference proteome</keyword>
<dbReference type="GeneID" id="40746154"/>
<name>A0A074XHY9_AURPU</name>